<protein>
    <recommendedName>
        <fullName evidence="4">Secreted protein</fullName>
    </recommendedName>
</protein>
<dbReference type="AlphaFoldDB" id="A0A4U5LXK6"/>
<comment type="caution">
    <text evidence="2">The sequence shown here is derived from an EMBL/GenBank/DDBJ whole genome shotgun (WGS) entry which is preliminary data.</text>
</comment>
<evidence type="ECO:0000313" key="3">
    <source>
        <dbReference type="Proteomes" id="UP000298663"/>
    </source>
</evidence>
<evidence type="ECO:0008006" key="4">
    <source>
        <dbReference type="Google" id="ProtNLM"/>
    </source>
</evidence>
<evidence type="ECO:0000313" key="2">
    <source>
        <dbReference type="EMBL" id="TKR60976.1"/>
    </source>
</evidence>
<accession>A0A4U5LXK6</accession>
<dbReference type="EMBL" id="AZBU02000011">
    <property type="protein sequence ID" value="TKR60976.1"/>
    <property type="molecule type" value="Genomic_DNA"/>
</dbReference>
<name>A0A4U5LXK6_STECR</name>
<dbReference type="Proteomes" id="UP000298663">
    <property type="component" value="Unassembled WGS sequence"/>
</dbReference>
<keyword evidence="3" id="KW-1185">Reference proteome</keyword>
<keyword evidence="1" id="KW-0732">Signal</keyword>
<organism evidence="2 3">
    <name type="scientific">Steinernema carpocapsae</name>
    <name type="common">Entomopathogenic nematode</name>
    <dbReference type="NCBI Taxonomy" id="34508"/>
    <lineage>
        <taxon>Eukaryota</taxon>
        <taxon>Metazoa</taxon>
        <taxon>Ecdysozoa</taxon>
        <taxon>Nematoda</taxon>
        <taxon>Chromadorea</taxon>
        <taxon>Rhabditida</taxon>
        <taxon>Tylenchina</taxon>
        <taxon>Panagrolaimomorpha</taxon>
        <taxon>Strongyloidoidea</taxon>
        <taxon>Steinernematidae</taxon>
        <taxon>Steinernema</taxon>
    </lineage>
</organism>
<evidence type="ECO:0000256" key="1">
    <source>
        <dbReference type="SAM" id="SignalP"/>
    </source>
</evidence>
<feature type="chain" id="PRO_5020323496" description="Secreted protein" evidence="1">
    <location>
        <begin position="26"/>
        <end position="80"/>
    </location>
</feature>
<sequence>MFYSSCSRLALLLILLSSYSSLINASGTLKLHLRTWDYEMPACCKPGSNFSSHCDCYLFLKLCIGGIVANPRPPRLLFGP</sequence>
<reference evidence="2 3" key="2">
    <citation type="journal article" date="2019" name="G3 (Bethesda)">
        <title>Hybrid Assembly of the Genome of the Entomopathogenic Nematode Steinernema carpocapsae Identifies the X-Chromosome.</title>
        <authorList>
            <person name="Serra L."/>
            <person name="Macchietto M."/>
            <person name="Macias-Munoz A."/>
            <person name="McGill C.J."/>
            <person name="Rodriguez I.M."/>
            <person name="Rodriguez B."/>
            <person name="Murad R."/>
            <person name="Mortazavi A."/>
        </authorList>
    </citation>
    <scope>NUCLEOTIDE SEQUENCE [LARGE SCALE GENOMIC DNA]</scope>
    <source>
        <strain evidence="2 3">ALL</strain>
    </source>
</reference>
<proteinExistence type="predicted"/>
<gene>
    <name evidence="2" type="ORF">L596_028152</name>
</gene>
<reference evidence="2 3" key="1">
    <citation type="journal article" date="2015" name="Genome Biol.">
        <title>Comparative genomics of Steinernema reveals deeply conserved gene regulatory networks.</title>
        <authorList>
            <person name="Dillman A.R."/>
            <person name="Macchietto M."/>
            <person name="Porter C.F."/>
            <person name="Rogers A."/>
            <person name="Williams B."/>
            <person name="Antoshechkin I."/>
            <person name="Lee M.M."/>
            <person name="Goodwin Z."/>
            <person name="Lu X."/>
            <person name="Lewis E.E."/>
            <person name="Goodrich-Blair H."/>
            <person name="Stock S.P."/>
            <person name="Adams B.J."/>
            <person name="Sternberg P.W."/>
            <person name="Mortazavi A."/>
        </authorList>
    </citation>
    <scope>NUCLEOTIDE SEQUENCE [LARGE SCALE GENOMIC DNA]</scope>
    <source>
        <strain evidence="2 3">ALL</strain>
    </source>
</reference>
<feature type="signal peptide" evidence="1">
    <location>
        <begin position="1"/>
        <end position="25"/>
    </location>
</feature>